<keyword evidence="2" id="KW-1185">Reference proteome</keyword>
<comment type="caution">
    <text evidence="1">The sequence shown here is derived from an EMBL/GenBank/DDBJ whole genome shotgun (WGS) entry which is preliminary data.</text>
</comment>
<dbReference type="RefSeq" id="XP_067761003.1">
    <property type="nucleotide sequence ID" value="XM_067911981.1"/>
</dbReference>
<dbReference type="AlphaFoldDB" id="A0A9P8RV31"/>
<dbReference type="EMBL" id="AUWU02000008">
    <property type="protein sequence ID" value="KAH0570230.1"/>
    <property type="molecule type" value="Genomic_DNA"/>
</dbReference>
<sequence>MPKFNKILNLHNDLIQSQVTRYRKLIRQMDLKIPNKFAIPIIFPEKLQHNISYYRIIADNNELKIFTKETMLYHYTVHSSYSRNLISGLIILAAECKDEVINIQTDQTFLMQVQASLAFQPSILDLQIQLLFYLRNRQMSVFELSKDTDIPINSQQQLKFDIFANENIQLLYLNTSFQNKSFSIHLQRQITYHIKLNLNQNQLDEISLFLSGKSFKFQVTQ</sequence>
<organism evidence="1 2">
    <name type="scientific">Spironucleus salmonicida</name>
    <dbReference type="NCBI Taxonomy" id="348837"/>
    <lineage>
        <taxon>Eukaryota</taxon>
        <taxon>Metamonada</taxon>
        <taxon>Diplomonadida</taxon>
        <taxon>Hexamitidae</taxon>
        <taxon>Hexamitinae</taxon>
        <taxon>Spironucleus</taxon>
    </lineage>
</organism>
<dbReference type="KEGG" id="ssao:94302228"/>
<evidence type="ECO:0000313" key="2">
    <source>
        <dbReference type="Proteomes" id="UP000018208"/>
    </source>
</evidence>
<dbReference type="GeneID" id="94302228"/>
<protein>
    <submittedName>
        <fullName evidence="1">Uncharacterized protein</fullName>
    </submittedName>
</protein>
<name>A0A9P8RV31_9EUKA</name>
<gene>
    <name evidence="1" type="ORF">SS50377_28205</name>
</gene>
<evidence type="ECO:0000313" key="1">
    <source>
        <dbReference type="EMBL" id="KAH0570230.1"/>
    </source>
</evidence>
<dbReference type="Proteomes" id="UP000018208">
    <property type="component" value="Unassembled WGS sequence"/>
</dbReference>
<reference evidence="1 2" key="1">
    <citation type="journal article" date="2014" name="PLoS Genet.">
        <title>The Genome of Spironucleus salmonicida Highlights a Fish Pathogen Adapted to Fluctuating Environments.</title>
        <authorList>
            <person name="Xu F."/>
            <person name="Jerlstrom-Hultqvist J."/>
            <person name="Einarsson E."/>
            <person name="Astvaldsson A."/>
            <person name="Svard S.G."/>
            <person name="Andersson J.O."/>
        </authorList>
    </citation>
    <scope>NUCLEOTIDE SEQUENCE [LARGE SCALE GENOMIC DNA]</scope>
    <source>
        <strain evidence="1 2">ATCC 50377</strain>
    </source>
</reference>
<accession>A0A9P8RV31</accession>
<proteinExistence type="predicted"/>